<evidence type="ECO:0000256" key="5">
    <source>
        <dbReference type="SAM" id="Phobius"/>
    </source>
</evidence>
<dbReference type="Gene3D" id="2.60.40.10">
    <property type="entry name" value="Immunoglobulins"/>
    <property type="match status" value="1"/>
</dbReference>
<keyword evidence="5" id="KW-1133">Transmembrane helix</keyword>
<gene>
    <name evidence="7" type="ORF">UT19_C0003G0052</name>
</gene>
<evidence type="ECO:0000259" key="6">
    <source>
        <dbReference type="Pfam" id="PF17210"/>
    </source>
</evidence>
<dbReference type="InterPro" id="IPR013783">
    <property type="entry name" value="Ig-like_fold"/>
</dbReference>
<feature type="transmembrane region" description="Helical" evidence="5">
    <location>
        <begin position="6"/>
        <end position="28"/>
    </location>
</feature>
<evidence type="ECO:0000256" key="3">
    <source>
        <dbReference type="ARBA" id="ARBA00022729"/>
    </source>
</evidence>
<dbReference type="InterPro" id="IPR033764">
    <property type="entry name" value="Sdr_B"/>
</dbReference>
<sequence length="287" mass="31158">MRQKGFAHLFVIIAIFIIGLGGVGYSIYKKTTERNQSQQVSETIPTEENQTPALSPTSDQKPTPLSKPKITSTNTPVPTTQSYNGVCDVITLAGSNPNEVVLTYSLTSSGGRYMKEARWDLNNDGQWDHDFSSSNAQVTTNLTSGNSKTVRLQLKLSDNTFTNACIKNISAPSGTWITIWGYVFSDNNCSGFMDSSESGIVDVPVRITKISDYSTYGTTNTDGGGKFSYTSLLNELIEMTVTMTSPSGYKSHPTHIIGSSLMGYGKNTNVQMNIPQVPYASVGQCSF</sequence>
<organism evidence="7 8">
    <name type="scientific">Candidatus Woesebacteria bacterium GW2011_GWB1_39_10b</name>
    <dbReference type="NCBI Taxonomy" id="1618573"/>
    <lineage>
        <taxon>Bacteria</taxon>
        <taxon>Candidatus Woeseibacteriota</taxon>
    </lineage>
</organism>
<dbReference type="EMBL" id="LBVW01000003">
    <property type="protein sequence ID" value="KKQ94247.1"/>
    <property type="molecule type" value="Genomic_DNA"/>
</dbReference>
<keyword evidence="5" id="KW-0472">Membrane</keyword>
<comment type="subcellular location">
    <subcellularLocation>
        <location evidence="1">Secreted</location>
    </subcellularLocation>
</comment>
<feature type="domain" description="SD-repeat containing protein B" evidence="6">
    <location>
        <begin position="181"/>
        <end position="252"/>
    </location>
</feature>
<keyword evidence="3" id="KW-0732">Signal</keyword>
<comment type="caution">
    <text evidence="7">The sequence shown here is derived from an EMBL/GenBank/DDBJ whole genome shotgun (WGS) entry which is preliminary data.</text>
</comment>
<dbReference type="GO" id="GO:0005576">
    <property type="term" value="C:extracellular region"/>
    <property type="evidence" value="ECO:0007669"/>
    <property type="project" value="UniProtKB-SubCell"/>
</dbReference>
<keyword evidence="5" id="KW-0812">Transmembrane</keyword>
<proteinExistence type="predicted"/>
<dbReference type="SUPFAM" id="SSF117074">
    <property type="entry name" value="Hypothetical protein PA1324"/>
    <property type="match status" value="1"/>
</dbReference>
<dbReference type="Proteomes" id="UP000034932">
    <property type="component" value="Unassembled WGS sequence"/>
</dbReference>
<evidence type="ECO:0000256" key="2">
    <source>
        <dbReference type="ARBA" id="ARBA00022525"/>
    </source>
</evidence>
<evidence type="ECO:0000256" key="1">
    <source>
        <dbReference type="ARBA" id="ARBA00004613"/>
    </source>
</evidence>
<evidence type="ECO:0000256" key="4">
    <source>
        <dbReference type="SAM" id="MobiDB-lite"/>
    </source>
</evidence>
<dbReference type="Pfam" id="PF17210">
    <property type="entry name" value="SdrD_B"/>
    <property type="match status" value="1"/>
</dbReference>
<evidence type="ECO:0000313" key="8">
    <source>
        <dbReference type="Proteomes" id="UP000034932"/>
    </source>
</evidence>
<reference evidence="7 8" key="1">
    <citation type="journal article" date="2015" name="Nature">
        <title>rRNA introns, odd ribosomes, and small enigmatic genomes across a large radiation of phyla.</title>
        <authorList>
            <person name="Brown C.T."/>
            <person name="Hug L.A."/>
            <person name="Thomas B.C."/>
            <person name="Sharon I."/>
            <person name="Castelle C.J."/>
            <person name="Singh A."/>
            <person name="Wilkins M.J."/>
            <person name="Williams K.H."/>
            <person name="Banfield J.F."/>
        </authorList>
    </citation>
    <scope>NUCLEOTIDE SEQUENCE [LARGE SCALE GENOMIC DNA]</scope>
</reference>
<name>A0A0G0LT84_9BACT</name>
<keyword evidence="2" id="KW-0964">Secreted</keyword>
<evidence type="ECO:0000313" key="7">
    <source>
        <dbReference type="EMBL" id="KKQ94247.1"/>
    </source>
</evidence>
<dbReference type="AlphaFoldDB" id="A0A0G0LT84"/>
<feature type="region of interest" description="Disordered" evidence="4">
    <location>
        <begin position="34"/>
        <end position="78"/>
    </location>
</feature>
<accession>A0A0G0LT84</accession>
<protein>
    <recommendedName>
        <fullName evidence="6">SD-repeat containing protein B domain-containing protein</fullName>
    </recommendedName>
</protein>